<evidence type="ECO:0000313" key="2">
    <source>
        <dbReference type="Proteomes" id="UP000063308"/>
    </source>
</evidence>
<name>A0A0E4FU80_9BRAD</name>
<organism evidence="1 2">
    <name type="scientific">Bradyrhizobium diazoefficiens</name>
    <dbReference type="NCBI Taxonomy" id="1355477"/>
    <lineage>
        <taxon>Bacteria</taxon>
        <taxon>Pseudomonadati</taxon>
        <taxon>Pseudomonadota</taxon>
        <taxon>Alphaproteobacteria</taxon>
        <taxon>Hyphomicrobiales</taxon>
        <taxon>Nitrobacteraceae</taxon>
        <taxon>Bradyrhizobium</taxon>
    </lineage>
</organism>
<reference evidence="1 2" key="1">
    <citation type="submission" date="2014-11" db="EMBL/GenBank/DDBJ databases">
        <title>Symbiosis island explosion on the genome of extra-slow-growing strains of soybean bradyrhizobia with massive insertion sequences.</title>
        <authorList>
            <person name="Iida T."/>
            <person name="Minamisawa K."/>
        </authorList>
    </citation>
    <scope>NUCLEOTIDE SEQUENCE [LARGE SCALE GENOMIC DNA]</scope>
    <source>
        <strain evidence="1 2">NK6</strain>
    </source>
</reference>
<dbReference type="AlphaFoldDB" id="A0A0E4FU80"/>
<proteinExistence type="predicted"/>
<protein>
    <submittedName>
        <fullName evidence="1">Uncharacterized protein</fullName>
    </submittedName>
</protein>
<dbReference type="Proteomes" id="UP000063308">
    <property type="component" value="Chromosome"/>
</dbReference>
<evidence type="ECO:0000313" key="1">
    <source>
        <dbReference type="EMBL" id="BAR57609.1"/>
    </source>
</evidence>
<dbReference type="RefSeq" id="WP_028154636.1">
    <property type="nucleotide sequence ID" value="NZ_CP126038.1"/>
</dbReference>
<dbReference type="EMBL" id="AP014685">
    <property type="protein sequence ID" value="BAR57609.1"/>
    <property type="molecule type" value="Genomic_DNA"/>
</dbReference>
<sequence>MLIQRVARDRAVNRLDPEYLAQWRAYHRNIVERYIARAMSWADAHNALVSLGYRDQALKIELLSWIRPAPGKDMANDPYSIRAIS</sequence>
<accession>A0A0E4FU80</accession>
<gene>
    <name evidence="1" type="ORF">NK6_4441</name>
</gene>